<comment type="similarity">
    <text evidence="4">Belongs to the MMACHC family.</text>
</comment>
<protein>
    <recommendedName>
        <fullName evidence="11">Cyanocobalamin reductase (cyanide-eliminating)</fullName>
    </recommendedName>
</protein>
<keyword evidence="5" id="KW-0963">Cytoplasm</keyword>
<proteinExistence type="inferred from homology"/>
<evidence type="ECO:0000256" key="12">
    <source>
        <dbReference type="SAM" id="MobiDB-lite"/>
    </source>
</evidence>
<evidence type="ECO:0000256" key="8">
    <source>
        <dbReference type="ARBA" id="ARBA00022827"/>
    </source>
</evidence>
<organism evidence="13 14">
    <name type="scientific">Prorocentrum cordatum</name>
    <dbReference type="NCBI Taxonomy" id="2364126"/>
    <lineage>
        <taxon>Eukaryota</taxon>
        <taxon>Sar</taxon>
        <taxon>Alveolata</taxon>
        <taxon>Dinophyceae</taxon>
        <taxon>Prorocentrales</taxon>
        <taxon>Prorocentraceae</taxon>
        <taxon>Prorocentrum</taxon>
    </lineage>
</organism>
<comment type="cofactor">
    <cofactor evidence="1">
        <name>FMN</name>
        <dbReference type="ChEBI" id="CHEBI:58210"/>
    </cofactor>
</comment>
<dbReference type="EMBL" id="CAUYUJ010007794">
    <property type="protein sequence ID" value="CAK0822013.1"/>
    <property type="molecule type" value="Genomic_DNA"/>
</dbReference>
<gene>
    <name evidence="13" type="ORF">PCOR1329_LOCUS23136</name>
</gene>
<comment type="caution">
    <text evidence="13">The sequence shown here is derived from an EMBL/GenBank/DDBJ whole genome shotgun (WGS) entry which is preliminary data.</text>
</comment>
<keyword evidence="14" id="KW-1185">Reference proteome</keyword>
<evidence type="ECO:0000256" key="4">
    <source>
        <dbReference type="ARBA" id="ARBA00007762"/>
    </source>
</evidence>
<dbReference type="Pfam" id="PF16690">
    <property type="entry name" value="MMACHC"/>
    <property type="match status" value="1"/>
</dbReference>
<evidence type="ECO:0000256" key="5">
    <source>
        <dbReference type="ARBA" id="ARBA00022490"/>
    </source>
</evidence>
<accession>A0ABN9RY36</accession>
<evidence type="ECO:0000256" key="6">
    <source>
        <dbReference type="ARBA" id="ARBA00022630"/>
    </source>
</evidence>
<evidence type="ECO:0000256" key="9">
    <source>
        <dbReference type="ARBA" id="ARBA00022857"/>
    </source>
</evidence>
<keyword evidence="7" id="KW-0288">FMN</keyword>
<evidence type="ECO:0000256" key="3">
    <source>
        <dbReference type="ARBA" id="ARBA00004496"/>
    </source>
</evidence>
<dbReference type="Proteomes" id="UP001189429">
    <property type="component" value="Unassembled WGS sequence"/>
</dbReference>
<evidence type="ECO:0000256" key="2">
    <source>
        <dbReference type="ARBA" id="ARBA00001974"/>
    </source>
</evidence>
<dbReference type="PANTHER" id="PTHR31457">
    <property type="entry name" value="METHYLMALONIC ACIDURIA AND HOMOCYSTINURIA TYPE C PROTEIN"/>
    <property type="match status" value="1"/>
</dbReference>
<dbReference type="PANTHER" id="PTHR31457:SF2">
    <property type="entry name" value="CYANOCOBALAMIN REDUCTASE _ ALKYLCOBALAMIN DEALKYLASE"/>
    <property type="match status" value="1"/>
</dbReference>
<keyword evidence="6" id="KW-0285">Flavoprotein</keyword>
<name>A0ABN9RY36_9DINO</name>
<dbReference type="InterPro" id="IPR032037">
    <property type="entry name" value="MMACHC"/>
</dbReference>
<sequence>RAVLAQAVLAAPFWNGPADMETGGAPLGEVAEGSGPEEIRAVLAAWCKRVNLEVSPPFLVGWYNHARTETAGGSQMIEAPDNAVAFTLHSVPGYLDVVVEHFARARPSRSFVDATTDEILAWIRERLPAELCPHVVNTDVGPPYYHVQTMGAVAGVDQHIEPDEFQDPEDVEWKEDLSDRLADTRDPKMWGTDPATRRKIFAVNVHPDWGGWYAYRALVVLRGLEAAGLERPAPKSFVPPAEGRRMLTEYNLRHQECLWRDLTAEGHLAERRYSPEEYFFFMETSGEKRRRFLELSAARLPTSLEPRLPQLGAPTGTPAGAVTEG</sequence>
<evidence type="ECO:0000256" key="10">
    <source>
        <dbReference type="ARBA" id="ARBA00023002"/>
    </source>
</evidence>
<comment type="cofactor">
    <cofactor evidence="2">
        <name>FAD</name>
        <dbReference type="ChEBI" id="CHEBI:57692"/>
    </cofactor>
</comment>
<keyword evidence="8" id="KW-0274">FAD</keyword>
<feature type="non-terminal residue" evidence="13">
    <location>
        <position position="1"/>
    </location>
</feature>
<evidence type="ECO:0000256" key="11">
    <source>
        <dbReference type="ARBA" id="ARBA00031313"/>
    </source>
</evidence>
<evidence type="ECO:0000256" key="1">
    <source>
        <dbReference type="ARBA" id="ARBA00001917"/>
    </source>
</evidence>
<evidence type="ECO:0000256" key="7">
    <source>
        <dbReference type="ARBA" id="ARBA00022643"/>
    </source>
</evidence>
<evidence type="ECO:0000313" key="13">
    <source>
        <dbReference type="EMBL" id="CAK0822013.1"/>
    </source>
</evidence>
<comment type="subcellular location">
    <subcellularLocation>
        <location evidence="3">Cytoplasm</location>
    </subcellularLocation>
</comment>
<keyword evidence="10" id="KW-0560">Oxidoreductase</keyword>
<evidence type="ECO:0000313" key="14">
    <source>
        <dbReference type="Proteomes" id="UP001189429"/>
    </source>
</evidence>
<reference evidence="13" key="1">
    <citation type="submission" date="2023-10" db="EMBL/GenBank/DDBJ databases">
        <authorList>
            <person name="Chen Y."/>
            <person name="Shah S."/>
            <person name="Dougan E. K."/>
            <person name="Thang M."/>
            <person name="Chan C."/>
        </authorList>
    </citation>
    <scope>NUCLEOTIDE SEQUENCE [LARGE SCALE GENOMIC DNA]</scope>
</reference>
<keyword evidence="9" id="KW-0521">NADP</keyword>
<feature type="region of interest" description="Disordered" evidence="12">
    <location>
        <begin position="305"/>
        <end position="325"/>
    </location>
</feature>